<sequence>MKIDKFLDGLTVGYDIPALPGMRQEEIVTPCLVIDLDRLETNLRTMGDFARRSGVKLRPHGKMHKSADIARLQMEIGGATGICCQKVSEAEAFVRAGITDILISNEIRNPLMIDRLARLCAEGAKISVCVDDPDAVTQLQEAAVRHETTITCLVEFETGGRRCGVSTLTELLEIARAIVAADRLDFGGVQAYHGMMQHIVSYEDRRSAAIKSIQHANAAVEMLRVNGIRCPRVTGGGTGSYAFEAGSRLYTELQCGSYAFMDVDYARIEDESGRRCQDFDQALFLLTSVMSTSSAGRAVCDAGLKVQSVDSGLPLVHDRDDVAYVSASDEHGTLTDPYGHLAVGDRLRLVPGHCDPTCNLHDWYVVMRHGRVETIWPVTARGKAF</sequence>
<dbReference type="Gene3D" id="2.40.37.20">
    <property type="entry name" value="D-serine dehydratase-like domain"/>
    <property type="match status" value="1"/>
</dbReference>
<dbReference type="InterPro" id="IPR042208">
    <property type="entry name" value="D-ser_dehydrat-like_sf"/>
</dbReference>
<evidence type="ECO:0000313" key="4">
    <source>
        <dbReference type="EMBL" id="TDH38770.1"/>
    </source>
</evidence>
<proteinExistence type="inferred from homology"/>
<dbReference type="SUPFAM" id="SSF51419">
    <property type="entry name" value="PLP-binding barrel"/>
    <property type="match status" value="1"/>
</dbReference>
<dbReference type="InterPro" id="IPR001608">
    <property type="entry name" value="Ala_racemase_N"/>
</dbReference>
<keyword evidence="2" id="KW-0456">Lyase</keyword>
<dbReference type="Pfam" id="PF14031">
    <property type="entry name" value="D-ser_dehydrat"/>
    <property type="match status" value="1"/>
</dbReference>
<evidence type="ECO:0000259" key="3">
    <source>
        <dbReference type="SMART" id="SM01119"/>
    </source>
</evidence>
<reference evidence="4 5" key="1">
    <citation type="journal article" date="2013" name="Int. J. Syst. Evol. Microbiol.">
        <title>Hoeflea suaedae sp. nov., an endophytic bacterium isolated from the root of the halophyte Suaeda maritima.</title>
        <authorList>
            <person name="Chung E.J."/>
            <person name="Park J.A."/>
            <person name="Pramanik P."/>
            <person name="Bibi F."/>
            <person name="Jeon C.O."/>
            <person name="Chung Y.R."/>
        </authorList>
    </citation>
    <scope>NUCLEOTIDE SEQUENCE [LARGE SCALE GENOMIC DNA]</scope>
    <source>
        <strain evidence="4 5">YC6898</strain>
    </source>
</reference>
<dbReference type="GO" id="GO:0008721">
    <property type="term" value="F:D-serine ammonia-lyase activity"/>
    <property type="evidence" value="ECO:0007669"/>
    <property type="project" value="TreeGrafter"/>
</dbReference>
<dbReference type="Gene3D" id="3.20.20.10">
    <property type="entry name" value="Alanine racemase"/>
    <property type="match status" value="1"/>
</dbReference>
<dbReference type="InterPro" id="IPR029066">
    <property type="entry name" value="PLP-binding_barrel"/>
</dbReference>
<evidence type="ECO:0000256" key="2">
    <source>
        <dbReference type="ARBA" id="ARBA00023239"/>
    </source>
</evidence>
<dbReference type="InterPro" id="IPR026956">
    <property type="entry name" value="D-ser_dehydrat-like_dom"/>
</dbReference>
<feature type="domain" description="D-serine dehydratase-like" evidence="3">
    <location>
        <begin position="282"/>
        <end position="368"/>
    </location>
</feature>
<gene>
    <name evidence="4" type="ORF">E2A64_06655</name>
</gene>
<keyword evidence="5" id="KW-1185">Reference proteome</keyword>
<comment type="similarity">
    <text evidence="1">Belongs to the DSD1 family.</text>
</comment>
<dbReference type="CDD" id="cd06819">
    <property type="entry name" value="PLPDE_III_LS_D-TA"/>
    <property type="match status" value="1"/>
</dbReference>
<evidence type="ECO:0000256" key="1">
    <source>
        <dbReference type="ARBA" id="ARBA00005323"/>
    </source>
</evidence>
<dbReference type="FunFam" id="2.40.37.20:FF:000001">
    <property type="entry name" value="D-3-hydroxyaspartate aldolase"/>
    <property type="match status" value="1"/>
</dbReference>
<dbReference type="Pfam" id="PF01168">
    <property type="entry name" value="Ala_racemase_N"/>
    <property type="match status" value="1"/>
</dbReference>
<comment type="caution">
    <text evidence="4">The sequence shown here is derived from an EMBL/GenBank/DDBJ whole genome shotgun (WGS) entry which is preliminary data.</text>
</comment>
<dbReference type="SMART" id="SM01119">
    <property type="entry name" value="D-ser_dehydrat"/>
    <property type="match status" value="1"/>
</dbReference>
<protein>
    <submittedName>
        <fullName evidence="4">DSD1 family PLP-dependent enzyme</fullName>
    </submittedName>
</protein>
<accession>A0A4R5PNX6</accession>
<dbReference type="RefSeq" id="WP_133283604.1">
    <property type="nucleotide sequence ID" value="NZ_SMSI01000001.1"/>
</dbReference>
<dbReference type="AlphaFoldDB" id="A0A4R5PNX6"/>
<dbReference type="EMBL" id="SMSI01000001">
    <property type="protein sequence ID" value="TDH38770.1"/>
    <property type="molecule type" value="Genomic_DNA"/>
</dbReference>
<dbReference type="PANTHER" id="PTHR28004:SF2">
    <property type="entry name" value="D-SERINE DEHYDRATASE"/>
    <property type="match status" value="1"/>
</dbReference>
<organism evidence="4 5">
    <name type="scientific">Pseudohoeflea suaedae</name>
    <dbReference type="NCBI Taxonomy" id="877384"/>
    <lineage>
        <taxon>Bacteria</taxon>
        <taxon>Pseudomonadati</taxon>
        <taxon>Pseudomonadota</taxon>
        <taxon>Alphaproteobacteria</taxon>
        <taxon>Hyphomicrobiales</taxon>
        <taxon>Rhizobiaceae</taxon>
        <taxon>Pseudohoeflea</taxon>
    </lineage>
</organism>
<dbReference type="InterPro" id="IPR051466">
    <property type="entry name" value="D-amino_acid_metab_enzyme"/>
</dbReference>
<name>A0A4R5PNX6_9HYPH</name>
<dbReference type="OrthoDB" id="9772497at2"/>
<evidence type="ECO:0000313" key="5">
    <source>
        <dbReference type="Proteomes" id="UP000295131"/>
    </source>
</evidence>
<dbReference type="PANTHER" id="PTHR28004">
    <property type="entry name" value="ZGC:162816-RELATED"/>
    <property type="match status" value="1"/>
</dbReference>
<dbReference type="Proteomes" id="UP000295131">
    <property type="component" value="Unassembled WGS sequence"/>
</dbReference>
<dbReference type="GO" id="GO:0036088">
    <property type="term" value="P:D-serine catabolic process"/>
    <property type="evidence" value="ECO:0007669"/>
    <property type="project" value="TreeGrafter"/>
</dbReference>